<organism evidence="2">
    <name type="scientific">Heliothis virescens</name>
    <name type="common">Tobacco budworm moth</name>
    <dbReference type="NCBI Taxonomy" id="7102"/>
    <lineage>
        <taxon>Eukaryota</taxon>
        <taxon>Metazoa</taxon>
        <taxon>Ecdysozoa</taxon>
        <taxon>Arthropoda</taxon>
        <taxon>Hexapoda</taxon>
        <taxon>Insecta</taxon>
        <taxon>Pterygota</taxon>
        <taxon>Neoptera</taxon>
        <taxon>Endopterygota</taxon>
        <taxon>Lepidoptera</taxon>
        <taxon>Glossata</taxon>
        <taxon>Ditrysia</taxon>
        <taxon>Noctuoidea</taxon>
        <taxon>Noctuidae</taxon>
        <taxon>Heliothinae</taxon>
        <taxon>Heliothis</taxon>
    </lineage>
</organism>
<evidence type="ECO:0000313" key="2">
    <source>
        <dbReference type="EMBL" id="PCG69865.1"/>
    </source>
</evidence>
<dbReference type="AlphaFoldDB" id="A0A2A4JCQ7"/>
<reference evidence="2" key="1">
    <citation type="submission" date="2017-09" db="EMBL/GenBank/DDBJ databases">
        <title>Contemporary evolution of a Lepidopteran species, Heliothis virescens, in response to modern agricultural practices.</title>
        <authorList>
            <person name="Fritz M.L."/>
            <person name="Deyonke A.M."/>
            <person name="Papanicolaou A."/>
            <person name="Micinski S."/>
            <person name="Westbrook J."/>
            <person name="Gould F."/>
        </authorList>
    </citation>
    <scope>NUCLEOTIDE SEQUENCE [LARGE SCALE GENOMIC DNA]</scope>
    <source>
        <strain evidence="2">HvINT-</strain>
        <tissue evidence="2">Whole body</tissue>
    </source>
</reference>
<comment type="caution">
    <text evidence="2">The sequence shown here is derived from an EMBL/GenBank/DDBJ whole genome shotgun (WGS) entry which is preliminary data.</text>
</comment>
<evidence type="ECO:0000256" key="1">
    <source>
        <dbReference type="SAM" id="MobiDB-lite"/>
    </source>
</evidence>
<sequence>MSVAVNTYCSIPCPFFYPTAPPKVLGELQSPKRPGLMGRASLYDYEDFDNLPEYPPLRYRPYFRRAEEKPEVKPQPKPDPPPAKKPKPPVEESAPSESASHESAAKKKEPCPPPPKKFFASLCSIPGAVVDTMLSGEIVV</sequence>
<proteinExistence type="predicted"/>
<feature type="region of interest" description="Disordered" evidence="1">
    <location>
        <begin position="65"/>
        <end position="113"/>
    </location>
</feature>
<accession>A0A2A4JCQ7</accession>
<feature type="compositionally biased region" description="Basic and acidic residues" evidence="1">
    <location>
        <begin position="99"/>
        <end position="110"/>
    </location>
</feature>
<dbReference type="EMBL" id="NWSH01001865">
    <property type="protein sequence ID" value="PCG69865.1"/>
    <property type="molecule type" value="Genomic_DNA"/>
</dbReference>
<gene>
    <name evidence="2" type="ORF">B5V51_3592</name>
</gene>
<feature type="compositionally biased region" description="Basic and acidic residues" evidence="1">
    <location>
        <begin position="65"/>
        <end position="76"/>
    </location>
</feature>
<name>A0A2A4JCQ7_HELVI</name>
<protein>
    <submittedName>
        <fullName evidence="2">Uncharacterized protein</fullName>
    </submittedName>
</protein>